<reference evidence="2" key="1">
    <citation type="submission" date="2017-12" db="EMBL/GenBank/DDBJ databases">
        <authorList>
            <person name="Diaz M."/>
        </authorList>
    </citation>
    <scope>NUCLEOTIDE SEQUENCE [LARGE SCALE GENOMIC DNA]</scope>
    <source>
        <strain evidence="2">FI11154</strain>
    </source>
</reference>
<dbReference type="Proteomes" id="UP000246073">
    <property type="component" value="Unassembled WGS sequence"/>
</dbReference>
<proteinExistence type="predicted"/>
<organism evidence="1 2">
    <name type="scientific">Ochrobactrum soli</name>
    <dbReference type="NCBI Taxonomy" id="2448455"/>
    <lineage>
        <taxon>Bacteria</taxon>
        <taxon>Pseudomonadati</taxon>
        <taxon>Pseudomonadota</taxon>
        <taxon>Alphaproteobacteria</taxon>
        <taxon>Hyphomicrobiales</taxon>
        <taxon>Brucellaceae</taxon>
        <taxon>Brucella/Ochrobactrum group</taxon>
        <taxon>Ochrobactrum</taxon>
    </lineage>
</organism>
<dbReference type="EMBL" id="OOFM01000001">
    <property type="protein sequence ID" value="SPL61572.1"/>
    <property type="molecule type" value="Genomic_DNA"/>
</dbReference>
<dbReference type="AlphaFoldDB" id="A0A2P9HBV0"/>
<sequence>MERIGIETLSEVQNFLAAYGMRACLENLPDSDVVKEQSRHIFLSADEAIRWIAASK</sequence>
<gene>
    <name evidence="1" type="ORF">OHAE_4364</name>
</gene>
<accession>A0A2P9HBV0</accession>
<name>A0A2P9HBV0_9HYPH</name>
<protein>
    <submittedName>
        <fullName evidence="1">Uncharacterized protein</fullName>
    </submittedName>
</protein>
<evidence type="ECO:0000313" key="1">
    <source>
        <dbReference type="EMBL" id="SPL61572.1"/>
    </source>
</evidence>
<evidence type="ECO:0000313" key="2">
    <source>
        <dbReference type="Proteomes" id="UP000246073"/>
    </source>
</evidence>